<evidence type="ECO:0000259" key="1">
    <source>
        <dbReference type="Pfam" id="PF13649"/>
    </source>
</evidence>
<keyword evidence="2" id="KW-0489">Methyltransferase</keyword>
<dbReference type="AlphaFoldDB" id="A0A6H2H1Q6"/>
<dbReference type="EMBL" id="CP051428">
    <property type="protein sequence ID" value="QJC53624.1"/>
    <property type="molecule type" value="Genomic_DNA"/>
</dbReference>
<evidence type="ECO:0000313" key="2">
    <source>
        <dbReference type="EMBL" id="QJC53624.1"/>
    </source>
</evidence>
<dbReference type="KEGG" id="palr:HGI30_20225"/>
<protein>
    <submittedName>
        <fullName evidence="2">Class I SAM-dependent methyltransferase</fullName>
    </submittedName>
</protein>
<dbReference type="InterPro" id="IPR029063">
    <property type="entry name" value="SAM-dependent_MTases_sf"/>
</dbReference>
<dbReference type="GO" id="GO:0008168">
    <property type="term" value="F:methyltransferase activity"/>
    <property type="evidence" value="ECO:0007669"/>
    <property type="project" value="UniProtKB-KW"/>
</dbReference>
<dbReference type="Gene3D" id="2.20.25.110">
    <property type="entry name" value="S-adenosyl-L-methionine-dependent methyltransferases"/>
    <property type="match status" value="1"/>
</dbReference>
<keyword evidence="2" id="KW-0808">Transferase</keyword>
<dbReference type="SUPFAM" id="SSF53335">
    <property type="entry name" value="S-adenosyl-L-methionine-dependent methyltransferases"/>
    <property type="match status" value="1"/>
</dbReference>
<sequence length="257" mass="29092">MSTDLGVGTLKSSYYGELCTKMYESDKSMAEGAELDFFLAFAGKEGLRVLEPMCGNGRMLLPLLQRGIDIEGFDLSEDMLAACREKALRMGLRPKLSRQSLEEFRSGSKYGLILIPFGSFSLLPEDLVDASLRRLNDVLEVDGKLLLTIVLKQGEPEASSDESILKNEFEDETIMQRKRTEYDPERSVLHTRLLYELRRDGITLQREQMDYSLRLYAKDEFQQRLYANGFGQVTVHEVKDGYGPGADCHVFECLKSG</sequence>
<dbReference type="CDD" id="cd02440">
    <property type="entry name" value="AdoMet_MTases"/>
    <property type="match status" value="1"/>
</dbReference>
<accession>A0A6H2H1Q6</accession>
<keyword evidence="3" id="KW-1185">Reference proteome</keyword>
<reference evidence="2 3" key="1">
    <citation type="submission" date="2020-04" db="EMBL/GenBank/DDBJ databases">
        <title>Novel Paenibacillus strain UniB2 isolated from commercial digestive syrup.</title>
        <authorList>
            <person name="Thorat V."/>
            <person name="Kirdat K."/>
            <person name="Tiwarekar B."/>
            <person name="Yadav A."/>
        </authorList>
    </citation>
    <scope>NUCLEOTIDE SEQUENCE [LARGE SCALE GENOMIC DNA]</scope>
    <source>
        <strain evidence="2 3">UniB2</strain>
    </source>
</reference>
<dbReference type="InterPro" id="IPR041698">
    <property type="entry name" value="Methyltransf_25"/>
</dbReference>
<name>A0A6H2H1Q6_9BACL</name>
<dbReference type="GO" id="GO:0032259">
    <property type="term" value="P:methylation"/>
    <property type="evidence" value="ECO:0007669"/>
    <property type="project" value="UniProtKB-KW"/>
</dbReference>
<evidence type="ECO:0000313" key="3">
    <source>
        <dbReference type="Proteomes" id="UP000502136"/>
    </source>
</evidence>
<proteinExistence type="predicted"/>
<feature type="domain" description="Methyltransferase" evidence="1">
    <location>
        <begin position="49"/>
        <end position="143"/>
    </location>
</feature>
<dbReference type="Proteomes" id="UP000502136">
    <property type="component" value="Chromosome"/>
</dbReference>
<gene>
    <name evidence="2" type="ORF">HGI30_20225</name>
</gene>
<dbReference type="Pfam" id="PF13649">
    <property type="entry name" value="Methyltransf_25"/>
    <property type="match status" value="1"/>
</dbReference>
<dbReference type="Gene3D" id="3.40.50.150">
    <property type="entry name" value="Vaccinia Virus protein VP39"/>
    <property type="match status" value="1"/>
</dbReference>
<organism evidence="2 3">
    <name type="scientific">Paenibacillus albicereus</name>
    <dbReference type="NCBI Taxonomy" id="2726185"/>
    <lineage>
        <taxon>Bacteria</taxon>
        <taxon>Bacillati</taxon>
        <taxon>Bacillota</taxon>
        <taxon>Bacilli</taxon>
        <taxon>Bacillales</taxon>
        <taxon>Paenibacillaceae</taxon>
        <taxon>Paenibacillus</taxon>
    </lineage>
</organism>